<dbReference type="AlphaFoldDB" id="E9DA98"/>
<dbReference type="Proteomes" id="UP000002497">
    <property type="component" value="Unassembled WGS sequence"/>
</dbReference>
<reference evidence="2" key="2">
    <citation type="submission" date="2010-03" db="EMBL/GenBank/DDBJ databases">
        <title>The genome sequence of Coccidioides posadasii strain Silveira.</title>
        <authorList>
            <consortium name="The Broad Institute Genome Sequencing Center for Infectious Disease"/>
            <person name="Neafsey D."/>
            <person name="Orbach M."/>
            <person name="Henn M.R."/>
            <person name="Cole G.T."/>
            <person name="Galgiani J."/>
            <person name="Gardner M.J."/>
            <person name="Kirkland T.N."/>
            <person name="Taylor J.W."/>
            <person name="Young S.K."/>
            <person name="Zeng Q."/>
            <person name="Koehrsen M."/>
            <person name="Alvarado L."/>
            <person name="Berlin A."/>
            <person name="Borenstein D."/>
            <person name="Chapman S.B."/>
            <person name="Chen Z."/>
            <person name="Engels R."/>
            <person name="Freedman E."/>
            <person name="Gellesch M."/>
            <person name="Goldberg J."/>
            <person name="Griggs A."/>
            <person name="Gujja S."/>
            <person name="Heilman E."/>
            <person name="Heiman D."/>
            <person name="Howarth C."/>
            <person name="Jen D."/>
            <person name="Larson L."/>
            <person name="Mehta T."/>
            <person name="Neiman D."/>
            <person name="Park D."/>
            <person name="Pearson M."/>
            <person name="Richards J."/>
            <person name="Roberts A."/>
            <person name="Saif S."/>
            <person name="Shea T."/>
            <person name="Shenoy N."/>
            <person name="Sisk P."/>
            <person name="Stolte C."/>
            <person name="Sykes S."/>
            <person name="Walk T."/>
            <person name="White J."/>
            <person name="Yandava C."/>
            <person name="Haas B."/>
            <person name="Nusbaum C."/>
            <person name="Birren B."/>
        </authorList>
    </citation>
    <scope>NUCLEOTIDE SEQUENCE [LARGE SCALE GENOMIC DNA]</scope>
    <source>
        <strain evidence="2">RMSCC 757 / Silveira</strain>
    </source>
</reference>
<dbReference type="VEuPathDB" id="FungiDB:CPSG_06788"/>
<proteinExistence type="predicted"/>
<gene>
    <name evidence="1" type="ORF">CPSG_06788</name>
</gene>
<reference evidence="2" key="1">
    <citation type="journal article" date="2010" name="Genome Res.">
        <title>Population genomic sequencing of Coccidioides fungi reveals recent hybridization and transposon control.</title>
        <authorList>
            <person name="Neafsey D.E."/>
            <person name="Barker B.M."/>
            <person name="Sharpton T.J."/>
            <person name="Stajich J.E."/>
            <person name="Park D.J."/>
            <person name="Whiston E."/>
            <person name="Hung C.-Y."/>
            <person name="McMahan C."/>
            <person name="White J."/>
            <person name="Sykes S."/>
            <person name="Heiman D."/>
            <person name="Young S."/>
            <person name="Zeng Q."/>
            <person name="Abouelleil A."/>
            <person name="Aftuck L."/>
            <person name="Bessette D."/>
            <person name="Brown A."/>
            <person name="FitzGerald M."/>
            <person name="Lui A."/>
            <person name="Macdonald J.P."/>
            <person name="Priest M."/>
            <person name="Orbach M.J."/>
            <person name="Galgiani J.N."/>
            <person name="Kirkland T.N."/>
            <person name="Cole G.T."/>
            <person name="Birren B.W."/>
            <person name="Henn M.R."/>
            <person name="Taylor J.W."/>
            <person name="Rounsley S.D."/>
        </authorList>
    </citation>
    <scope>NUCLEOTIDE SEQUENCE [LARGE SCALE GENOMIC DNA]</scope>
    <source>
        <strain evidence="2">RMSCC 757 / Silveira</strain>
    </source>
</reference>
<evidence type="ECO:0000313" key="2">
    <source>
        <dbReference type="Proteomes" id="UP000002497"/>
    </source>
</evidence>
<accession>E9DA98</accession>
<evidence type="ECO:0000313" key="1">
    <source>
        <dbReference type="EMBL" id="EFW16830.1"/>
    </source>
</evidence>
<dbReference type="HOGENOM" id="CLU_1834981_0_0_1"/>
<keyword evidence="2" id="KW-1185">Reference proteome</keyword>
<organism evidence="2">
    <name type="scientific">Coccidioides posadasii (strain RMSCC 757 / Silveira)</name>
    <name type="common">Valley fever fungus</name>
    <dbReference type="NCBI Taxonomy" id="443226"/>
    <lineage>
        <taxon>Eukaryota</taxon>
        <taxon>Fungi</taxon>
        <taxon>Dikarya</taxon>
        <taxon>Ascomycota</taxon>
        <taxon>Pezizomycotina</taxon>
        <taxon>Eurotiomycetes</taxon>
        <taxon>Eurotiomycetidae</taxon>
        <taxon>Onygenales</taxon>
        <taxon>Onygenaceae</taxon>
        <taxon>Coccidioides</taxon>
    </lineage>
</organism>
<name>E9DA98_COCPS</name>
<dbReference type="EMBL" id="GL636496">
    <property type="protein sequence ID" value="EFW16830.1"/>
    <property type="molecule type" value="Genomic_DNA"/>
</dbReference>
<protein>
    <submittedName>
        <fullName evidence="1">Uncharacterized protein</fullName>
    </submittedName>
</protein>
<sequence>MVWRKTFLGEGTLGQAQLRFLEAYWGKNTRVVLRTVTSRHVHTCIHLIIRLIAVCIMRLRQSASEETLLGIQLLHIAPHSASVRVGVNNSSDGMAKKKQCGNFNEARISAEAAMLLKKKRKEKAQTEGFFADLSLNLFAEY</sequence>